<dbReference type="EMBL" id="JAHIBW010000009">
    <property type="protein sequence ID" value="KAG7307900.1"/>
    <property type="molecule type" value="Genomic_DNA"/>
</dbReference>
<sequence>MKKQLTFMENKVIALEIENRDNNSQLAKMIKYLHSIGCDSDTIKSICDDTVNNDMPMDGGGEAQAAIIQIRNQEKQEIENEKKAEVEAIMQENEGLRKGLQEILDFLKDNSKSSSGILALQCPSLEAVLHSMEARHAAGWLAPHMAVVMELKAALGGKDALLSALHEARKETFEVMTELSKESRKTQNLEQKLQEIENTIKPKESGETTTKFDIFDNSDLLNWTSGSELTNIDFLNNGQLDYVFKERNSNYESQLRNCLAYFHNKFKELFEKISIIAIKSTDEQNKWYVQEEQYKAEIENLKSQLNQKEDEDRSDDSPGLLGYPSVDELQRKCCYLEESYKYTRTLIENIKNESLESKKEIMLLTTEYEVKIQKLILTIAGITDKLRNSVSLEMFWKQNEMLHATTMKYNKLVKVNVRSYIDSCNLRQLIQKDKVEILNTFETQLQQNRDDKKETKILLSNVEQSVMQKQIERLCDELETKNNLLKAAENKNLDLMETQTKIMDHNLAAATIDEYNIMKDELEKLAQENKILKDQYQHVGIQLDSALMQLQDTQQKQITNDMEVNMLRHQILDLQCKGDNKAIIARLSSEIMVSHLQSSEIHKKIERLNTAFSKENQKRIQAEEMLKVRESIFNIYSQRYESKFKYLYEIIQILIQQYHGCIAVASVEKYLNDVEDLNRKSRAVDEKLDEIEDMRFNLMNKHTIYDQIINMSRSRCSENENNCEHKLKLIVMQGVNNREIEFYKKKIETLKKSRDDVTYHCNHLEKTLVLVNQGFAKTPLEDIINKKNNVDEADFKLVLEDVQSDDESRRSQTVTLPKPQVLKSPKDEVDMTKVRKDENTSILPGSPQKNHMHQDTINTVSVYVQTKEESRKSKIIQTDADIEIKDLRANLNKIKETLNVQNNQLSEANKLLEQKSKEVMRLYQENVTLQDKITSLNECAHNKDQTIESLQKNIELLQSEIQENKNSYILNQKHTKEIANDKHKALLESLQRIEEDKNKIVKEYKIMLQTEREEYLMSLKDMNIKIAELKSQLERKQSESSNAEAVKEVISKYSVQVVTLEDNCFKLKSEVDNYKTEMTRYQSEADRWKELATERLARLELLNSQLEERHCHEVDTYKAENQHWLAQLNETQREHMELRNKLSEQKTMYVKQLSDKDALIDQLRNIVQNLKSQIMNMQTLMSANDPGFDLTAIVELDDSDASQRGDPLEIKYDTSGDVRDDVMGLPSSSTAIWQEPIVERLRREKMLTGKQNNILRRQVKALAARERRARLEAHNLKNQIYRISTSGSKAATAESASLQSKIASLQTQLSSARRDSSSGVALWEKWKKAQQSSERWQARYEEKFREVQKLEARLRQAAAAVTRLEREKQLLLRRLDEAKGERHFTFEKQELERSEKERCSRESSPSPRAPHIPTDRLMDRIEAQQRRIAALELADKGNEPLVSEYERSLAEVTALKGQVLKLESALLESQMRTPVPAGPDAHPELEYYKSYCDMLKEENLQLSMRLSALEAGAAPQPARVADLEQTVLTLRGLVSKLQAEQKTSASPKRLDSRPSSSTGITAEKSRTQLESYRTEIANLKRTIVDKDNLLERSKEMLKIAAEREDELLRENSYLRRKIEEMSVHKGGFHSA</sequence>
<evidence type="ECO:0000256" key="1">
    <source>
        <dbReference type="ARBA" id="ARBA00004120"/>
    </source>
</evidence>
<evidence type="ECO:0000256" key="5">
    <source>
        <dbReference type="ARBA" id="ARBA00023054"/>
    </source>
</evidence>
<protein>
    <recommendedName>
        <fullName evidence="12">Centrosomal protein of 290 kDa</fullName>
    </recommendedName>
</protein>
<proteinExistence type="predicted"/>
<keyword evidence="4" id="KW-0970">Cilium biogenesis/degradation</keyword>
<feature type="coiled-coil region" evidence="8">
    <location>
        <begin position="667"/>
        <end position="694"/>
    </location>
</feature>
<keyword evidence="5 8" id="KW-0175">Coiled coil</keyword>
<comment type="subcellular location">
    <subcellularLocation>
        <location evidence="1">Cytoplasm</location>
        <location evidence="1">Cytoskeleton</location>
        <location evidence="1">Cilium basal body</location>
    </subcellularLocation>
    <subcellularLocation>
        <location evidence="2">Cytoplasm</location>
        <location evidence="2">Cytoskeleton</location>
        <location evidence="2">Microtubule organizing center</location>
        <location evidence="2">Centrosome</location>
    </subcellularLocation>
</comment>
<keyword evidence="7" id="KW-0966">Cell projection</keyword>
<evidence type="ECO:0000256" key="7">
    <source>
        <dbReference type="ARBA" id="ARBA00023273"/>
    </source>
</evidence>
<evidence type="ECO:0000256" key="6">
    <source>
        <dbReference type="ARBA" id="ARBA00023212"/>
    </source>
</evidence>
<gene>
    <name evidence="10" type="ORF">JYU34_006512</name>
</gene>
<evidence type="ECO:0000256" key="9">
    <source>
        <dbReference type="SAM" id="MobiDB-lite"/>
    </source>
</evidence>
<evidence type="ECO:0000313" key="11">
    <source>
        <dbReference type="Proteomes" id="UP000823941"/>
    </source>
</evidence>
<organism evidence="10 11">
    <name type="scientific">Plutella xylostella</name>
    <name type="common">Diamondback moth</name>
    <name type="synonym">Plutella maculipennis</name>
    <dbReference type="NCBI Taxonomy" id="51655"/>
    <lineage>
        <taxon>Eukaryota</taxon>
        <taxon>Metazoa</taxon>
        <taxon>Ecdysozoa</taxon>
        <taxon>Arthropoda</taxon>
        <taxon>Hexapoda</taxon>
        <taxon>Insecta</taxon>
        <taxon>Pterygota</taxon>
        <taxon>Neoptera</taxon>
        <taxon>Endopterygota</taxon>
        <taxon>Lepidoptera</taxon>
        <taxon>Glossata</taxon>
        <taxon>Ditrysia</taxon>
        <taxon>Yponomeutoidea</taxon>
        <taxon>Plutellidae</taxon>
        <taxon>Plutella</taxon>
    </lineage>
</organism>
<feature type="coiled-coil region" evidence="8">
    <location>
        <begin position="877"/>
        <end position="1180"/>
    </location>
</feature>
<dbReference type="PANTHER" id="PTHR18879">
    <property type="entry name" value="CENTROSOMAL PROTEIN OF 290 KDA"/>
    <property type="match status" value="1"/>
</dbReference>
<reference evidence="10 11" key="1">
    <citation type="submission" date="2021-06" db="EMBL/GenBank/DDBJ databases">
        <title>A haploid diamondback moth (Plutella xylostella L.) genome assembly resolves 31 chromosomes and identifies a diamide resistance mutation.</title>
        <authorList>
            <person name="Ward C.M."/>
            <person name="Perry K.D."/>
            <person name="Baker G."/>
            <person name="Powis K."/>
            <person name="Heckel D.G."/>
            <person name="Baxter S.W."/>
        </authorList>
    </citation>
    <scope>NUCLEOTIDE SEQUENCE [LARGE SCALE GENOMIC DNA]</scope>
    <source>
        <strain evidence="10 11">LV</strain>
        <tissue evidence="10">Single pupa</tissue>
    </source>
</reference>
<evidence type="ECO:0000256" key="4">
    <source>
        <dbReference type="ARBA" id="ARBA00022794"/>
    </source>
</evidence>
<feature type="compositionally biased region" description="Basic and acidic residues" evidence="9">
    <location>
        <begin position="1388"/>
        <end position="1401"/>
    </location>
</feature>
<dbReference type="Proteomes" id="UP000823941">
    <property type="component" value="Chromosome 9"/>
</dbReference>
<feature type="coiled-coil region" evidence="8">
    <location>
        <begin position="468"/>
        <end position="535"/>
    </location>
</feature>
<feature type="region of interest" description="Disordered" evidence="9">
    <location>
        <begin position="1388"/>
        <end position="1413"/>
    </location>
</feature>
<keyword evidence="3" id="KW-0963">Cytoplasm</keyword>
<comment type="caution">
    <text evidence="10">The sequence shown here is derived from an EMBL/GenBank/DDBJ whole genome shotgun (WGS) entry which is preliminary data.</text>
</comment>
<feature type="region of interest" description="Disordered" evidence="9">
    <location>
        <begin position="1538"/>
        <end position="1567"/>
    </location>
</feature>
<accession>A0ABQ7QS57</accession>
<name>A0ABQ7QS57_PLUXY</name>
<evidence type="ECO:0000256" key="3">
    <source>
        <dbReference type="ARBA" id="ARBA00022490"/>
    </source>
</evidence>
<evidence type="ECO:0000256" key="8">
    <source>
        <dbReference type="SAM" id="Coils"/>
    </source>
</evidence>
<evidence type="ECO:0000256" key="2">
    <source>
        <dbReference type="ARBA" id="ARBA00004300"/>
    </source>
</evidence>
<dbReference type="InterPro" id="IPR026201">
    <property type="entry name" value="Cep290"/>
</dbReference>
<dbReference type="PANTHER" id="PTHR18879:SF20">
    <property type="entry name" value="CENTROSOMAL PROTEIN OF 290 KDA"/>
    <property type="match status" value="1"/>
</dbReference>
<keyword evidence="11" id="KW-1185">Reference proteome</keyword>
<evidence type="ECO:0000313" key="10">
    <source>
        <dbReference type="EMBL" id="KAG7307900.1"/>
    </source>
</evidence>
<keyword evidence="6" id="KW-0206">Cytoskeleton</keyword>
<evidence type="ECO:0008006" key="12">
    <source>
        <dbReference type="Google" id="ProtNLM"/>
    </source>
</evidence>
<feature type="coiled-coil region" evidence="8">
    <location>
        <begin position="1259"/>
        <end position="1381"/>
    </location>
</feature>
<feature type="region of interest" description="Disordered" evidence="9">
    <location>
        <begin position="305"/>
        <end position="324"/>
    </location>
</feature>